<sequence length="216" mass="23951">MVSVPATVTSLIMDKSNNSDCGESAAATTGTKRITVRRNVGAASPHSQSPAKANGSATIQQQQLLLSLVEKFKFQMLDYKILVTSRVAFRRFGTPCQLDPLDHGPAVALFHHFAQLNHNNSYMPDKKSCSRDSESLDILEDINQKECFMDMGLFPEDQRIPVIVLIDMWAELHDLDEDGTKAMAIVHDLITQNLINLIATRKVAIEASKLQENSLQ</sequence>
<gene>
    <name evidence="2" type="ORF">KIW84_070215</name>
</gene>
<dbReference type="PANTHER" id="PTHR34367:SF1">
    <property type="entry name" value="OS04G0528600 PROTEIN"/>
    <property type="match status" value="1"/>
</dbReference>
<comment type="caution">
    <text evidence="2">The sequence shown here is derived from an EMBL/GenBank/DDBJ whole genome shotgun (WGS) entry which is preliminary data.</text>
</comment>
<dbReference type="EMBL" id="JAMSHJ010000007">
    <property type="protein sequence ID" value="KAI5382705.1"/>
    <property type="molecule type" value="Genomic_DNA"/>
</dbReference>
<feature type="compositionally biased region" description="Polar residues" evidence="1">
    <location>
        <begin position="45"/>
        <end position="55"/>
    </location>
</feature>
<evidence type="ECO:0000256" key="1">
    <source>
        <dbReference type="SAM" id="MobiDB-lite"/>
    </source>
</evidence>
<dbReference type="Gramene" id="Psat07G0021500-T1">
    <property type="protein sequence ID" value="KAI5382705.1"/>
    <property type="gene ID" value="KIW84_070215"/>
</dbReference>
<dbReference type="AlphaFoldDB" id="A0A9D4VHC9"/>
<proteinExistence type="predicted"/>
<feature type="compositionally biased region" description="Polar residues" evidence="1">
    <location>
        <begin position="21"/>
        <end position="32"/>
    </location>
</feature>
<evidence type="ECO:0000313" key="3">
    <source>
        <dbReference type="Proteomes" id="UP001058974"/>
    </source>
</evidence>
<dbReference type="InterPro" id="IPR040412">
    <property type="entry name" value="At1g65710-like"/>
</dbReference>
<protein>
    <submittedName>
        <fullName evidence="2">Uncharacterized protein</fullName>
    </submittedName>
</protein>
<name>A0A9D4VHC9_PEA</name>
<dbReference type="InterPro" id="IPR036388">
    <property type="entry name" value="WH-like_DNA-bd_sf"/>
</dbReference>
<dbReference type="PANTHER" id="PTHR34367">
    <property type="entry name" value="OS02G0734667 PROTEIN"/>
    <property type="match status" value="1"/>
</dbReference>
<reference evidence="2 3" key="1">
    <citation type="journal article" date="2022" name="Nat. Genet.">
        <title>Improved pea reference genome and pan-genome highlight genomic features and evolutionary characteristics.</title>
        <authorList>
            <person name="Yang T."/>
            <person name="Liu R."/>
            <person name="Luo Y."/>
            <person name="Hu S."/>
            <person name="Wang D."/>
            <person name="Wang C."/>
            <person name="Pandey M.K."/>
            <person name="Ge S."/>
            <person name="Xu Q."/>
            <person name="Li N."/>
            <person name="Li G."/>
            <person name="Huang Y."/>
            <person name="Saxena R.K."/>
            <person name="Ji Y."/>
            <person name="Li M."/>
            <person name="Yan X."/>
            <person name="He Y."/>
            <person name="Liu Y."/>
            <person name="Wang X."/>
            <person name="Xiang C."/>
            <person name="Varshney R.K."/>
            <person name="Ding H."/>
            <person name="Gao S."/>
            <person name="Zong X."/>
        </authorList>
    </citation>
    <scope>NUCLEOTIDE SEQUENCE [LARGE SCALE GENOMIC DNA]</scope>
    <source>
        <strain evidence="2 3">cv. Zhongwan 6</strain>
    </source>
</reference>
<feature type="region of interest" description="Disordered" evidence="1">
    <location>
        <begin position="21"/>
        <end position="55"/>
    </location>
</feature>
<keyword evidence="3" id="KW-1185">Reference proteome</keyword>
<evidence type="ECO:0000313" key="2">
    <source>
        <dbReference type="EMBL" id="KAI5382705.1"/>
    </source>
</evidence>
<accession>A0A9D4VHC9</accession>
<dbReference type="Proteomes" id="UP001058974">
    <property type="component" value="Chromosome 7"/>
</dbReference>
<dbReference type="Gene3D" id="1.10.10.10">
    <property type="entry name" value="Winged helix-like DNA-binding domain superfamily/Winged helix DNA-binding domain"/>
    <property type="match status" value="1"/>
</dbReference>
<organism evidence="2 3">
    <name type="scientific">Pisum sativum</name>
    <name type="common">Garden pea</name>
    <name type="synonym">Lathyrus oleraceus</name>
    <dbReference type="NCBI Taxonomy" id="3888"/>
    <lineage>
        <taxon>Eukaryota</taxon>
        <taxon>Viridiplantae</taxon>
        <taxon>Streptophyta</taxon>
        <taxon>Embryophyta</taxon>
        <taxon>Tracheophyta</taxon>
        <taxon>Spermatophyta</taxon>
        <taxon>Magnoliopsida</taxon>
        <taxon>eudicotyledons</taxon>
        <taxon>Gunneridae</taxon>
        <taxon>Pentapetalae</taxon>
        <taxon>rosids</taxon>
        <taxon>fabids</taxon>
        <taxon>Fabales</taxon>
        <taxon>Fabaceae</taxon>
        <taxon>Papilionoideae</taxon>
        <taxon>50 kb inversion clade</taxon>
        <taxon>NPAAA clade</taxon>
        <taxon>Hologalegina</taxon>
        <taxon>IRL clade</taxon>
        <taxon>Fabeae</taxon>
        <taxon>Lathyrus</taxon>
    </lineage>
</organism>